<dbReference type="Proteomes" id="UP000317572">
    <property type="component" value="Chromosome"/>
</dbReference>
<protein>
    <submittedName>
        <fullName evidence="1">Uncharacterized protein</fullName>
    </submittedName>
</protein>
<proteinExistence type="predicted"/>
<accession>A0A515CY40</accession>
<reference evidence="1 2" key="1">
    <citation type="submission" date="2018-11" db="EMBL/GenBank/DDBJ databases">
        <title>The first complete genome of Serratia liquefaciens isolated from metalophyte plant revel distinctness adaptive mechanisms in an extreme habitat.</title>
        <authorList>
            <person name="Caneschi W.L."/>
            <person name="Sanchez A.B."/>
            <person name="Felestrino E.B."/>
            <person name="Assis R.A.B."/>
            <person name="Lemes C.G.C."/>
            <person name="Cordeiro I.F."/>
            <person name="Fonseca N.P."/>
            <person name="Villa M."/>
            <person name="Vieira I.T."/>
            <person name="Moraes L.A."/>
            <person name="Kamino L.H.Y."/>
            <person name="do Carmo F."/>
            <person name="Garcia C.M."/>
            <person name="Almeida N.F."/>
            <person name="Silva R.S."/>
            <person name="Ferro J.A."/>
            <person name="Ferro M.I.T."/>
            <person name="Varani A.M."/>
            <person name="Ferreira R.M."/>
            <person name="dos Santos V.L."/>
            <person name="Silva U.C."/>
            <person name="Setubal J.C."/>
            <person name="Moreira L.M."/>
        </authorList>
    </citation>
    <scope>NUCLEOTIDE SEQUENCE [LARGE SCALE GENOMIC DNA]</scope>
    <source>
        <strain evidence="1 2">FG3</strain>
    </source>
</reference>
<evidence type="ECO:0000313" key="1">
    <source>
        <dbReference type="EMBL" id="QDL33077.1"/>
    </source>
</evidence>
<organism evidence="1 2">
    <name type="scientific">Serratia liquefaciens</name>
    <dbReference type="NCBI Taxonomy" id="614"/>
    <lineage>
        <taxon>Bacteria</taxon>
        <taxon>Pseudomonadati</taxon>
        <taxon>Pseudomonadota</taxon>
        <taxon>Gammaproteobacteria</taxon>
        <taxon>Enterobacterales</taxon>
        <taxon>Yersiniaceae</taxon>
        <taxon>Serratia</taxon>
    </lineage>
</organism>
<sequence>MQELILIVGWDHIGLFTDRAEHFCEEYRSHNIAVAWRFQTAKTLFIAGVSNDEQGLINQWTGSLAYLIAMASRMV</sequence>
<evidence type="ECO:0000313" key="2">
    <source>
        <dbReference type="Proteomes" id="UP000317572"/>
    </source>
</evidence>
<gene>
    <name evidence="1" type="ORF">EGO53_15280</name>
</gene>
<dbReference type="EMBL" id="CP033893">
    <property type="protein sequence ID" value="QDL33077.1"/>
    <property type="molecule type" value="Genomic_DNA"/>
</dbReference>
<name>A0A515CY40_SERLI</name>
<dbReference type="AlphaFoldDB" id="A0A515CY40"/>